<protein>
    <recommendedName>
        <fullName evidence="1">Reverse transcriptase domain-containing protein</fullName>
    </recommendedName>
</protein>
<organism evidence="2 3">
    <name type="scientific">Riccia sorocarpa</name>
    <dbReference type="NCBI Taxonomy" id="122646"/>
    <lineage>
        <taxon>Eukaryota</taxon>
        <taxon>Viridiplantae</taxon>
        <taxon>Streptophyta</taxon>
        <taxon>Embryophyta</taxon>
        <taxon>Marchantiophyta</taxon>
        <taxon>Marchantiopsida</taxon>
        <taxon>Marchantiidae</taxon>
        <taxon>Marchantiales</taxon>
        <taxon>Ricciaceae</taxon>
        <taxon>Riccia</taxon>
    </lineage>
</organism>
<accession>A0ABD3GNR9</accession>
<evidence type="ECO:0000313" key="3">
    <source>
        <dbReference type="Proteomes" id="UP001633002"/>
    </source>
</evidence>
<dbReference type="InterPro" id="IPR043502">
    <property type="entry name" value="DNA/RNA_pol_sf"/>
</dbReference>
<gene>
    <name evidence="2" type="ORF">R1sor_022763</name>
</gene>
<comment type="caution">
    <text evidence="2">The sequence shown here is derived from an EMBL/GenBank/DDBJ whole genome shotgun (WGS) entry which is preliminary data.</text>
</comment>
<dbReference type="InterPro" id="IPR036691">
    <property type="entry name" value="Endo/exonu/phosph_ase_sf"/>
</dbReference>
<name>A0ABD3GNR9_9MARC</name>
<keyword evidence="3" id="KW-1185">Reference proteome</keyword>
<dbReference type="CDD" id="cd01650">
    <property type="entry name" value="RT_nLTR_like"/>
    <property type="match status" value="1"/>
</dbReference>
<dbReference type="PROSITE" id="PS50878">
    <property type="entry name" value="RT_POL"/>
    <property type="match status" value="1"/>
</dbReference>
<evidence type="ECO:0000259" key="1">
    <source>
        <dbReference type="PROSITE" id="PS50878"/>
    </source>
</evidence>
<evidence type="ECO:0000313" key="2">
    <source>
        <dbReference type="EMBL" id="KAL3679807.1"/>
    </source>
</evidence>
<dbReference type="EMBL" id="JBJQOH010000007">
    <property type="protein sequence ID" value="KAL3679807.1"/>
    <property type="molecule type" value="Genomic_DNA"/>
</dbReference>
<dbReference type="Gene3D" id="3.60.10.10">
    <property type="entry name" value="Endonuclease/exonuclease/phosphatase"/>
    <property type="match status" value="1"/>
</dbReference>
<reference evidence="2 3" key="1">
    <citation type="submission" date="2024-09" db="EMBL/GenBank/DDBJ databases">
        <title>Chromosome-scale assembly of Riccia sorocarpa.</title>
        <authorList>
            <person name="Paukszto L."/>
        </authorList>
    </citation>
    <scope>NUCLEOTIDE SEQUENCE [LARGE SCALE GENOMIC DNA]</scope>
    <source>
        <strain evidence="2">LP-2024</strain>
        <tissue evidence="2">Aerial parts of the thallus</tissue>
    </source>
</reference>
<dbReference type="PANTHER" id="PTHR31635:SF196">
    <property type="entry name" value="REVERSE TRANSCRIPTASE DOMAIN-CONTAINING PROTEIN-RELATED"/>
    <property type="match status" value="1"/>
</dbReference>
<dbReference type="Proteomes" id="UP001633002">
    <property type="component" value="Unassembled WGS sequence"/>
</dbReference>
<dbReference type="PANTHER" id="PTHR31635">
    <property type="entry name" value="REVERSE TRANSCRIPTASE DOMAIN-CONTAINING PROTEIN-RELATED"/>
    <property type="match status" value="1"/>
</dbReference>
<sequence>MLIAQIWPGASGTFLPAANGAWAARNGNTSSGKGGVLLLLAPWLQKHAKNSGTLPRNAGVWISLKDTGGPEIGIAAIYAPNTSALRSAIWTELSSSLDQNLRWVLSGDSNMTLHSEDQLGGSGIPMAGEERTAWNILQGSLQLRDTFTRKDGTTRFSWDNKRKVLLRDDQTATSAANRQDPTLIEGRILKRLDRVYANVDLLAKKHTAAILPGFMLSDHLLVLASLQVGNVLPEGVSKYRVNVDLLQDINLQDKINLEWAQIEAWHRSNGSSPGRTLKACIKRAVSICRFWGKLKAEKQREVINKIRMDILSLTCQLQIMPQCLNTQEELNHLQLQLQAIEIKKANWAESLLQRKWDKQGDKCSKAFFGALRARKAKTLIHELKTDQGVTLKDEDQKAAWAQAFFTNLLQRTPPNLEEVQAMESILQLCKTRISVDHRNKLEEAYTLQELHTAALELGRNKAPGPDSLPVEFFLIFWQTAGPTLLRLAEEGLQNAHLPPFFTQGDIVLLPKEGEQDLLQNKRPITLLNAGYKIIAKMLQSRLAPVLKAVVSWEQNAFMQGRNLHATVFMCNQAVWEAKTNGVDSTLLKVDFKKAFDSLSWDFLFKTMHKMGFGDKFVKCIKALTSSATSTVIVNKTRSRPVQIGRSVRQGCPISPSLFIIAMQAWTDFVNELQDRGTLAGIYLPQLGIQYIQGHYADDTHILLAAQPQNLSNAKQAISTFGKASGLNVQWSKSLATWISPSPRPPWTNDLLWKWTQDREQHKMLGFIFIDALDQNGMFRSCVQKIEKVLNDRKLTSQSLQGRVTIANHILYGYMWFIIPLWAGDGKQLDQIDQKITRFVWGGANTTPRQRINSKVLHLPKEESGLGLLAAHQQVLAFATATVSWAFTPGKMHPLKMQIRAAFSYQAEFLWGSSIEAAILNTKKASVDVGSPTMAFLLSAWAQAATLLKSPGNTSVEAWGNSPIWGPQLPAVRRNTLKGNTRGQQAIKRAGITHIRHIASQGGTLRELQDINASLEASASMAAAFNKIKTSIINYQEPPQGNCAHPTFYRGSGDADRVCIQVQMKTLPPTRQEIPLSSIRQVYTLLEEDLMVKTDTPAEPLPQGWNRVMSIPLARGKAHNKTLTLAQRHSLEEAVAHLQWQNGNGFFFSSNKYIRRERTANKRAAIDRMAKWKQITPYKEKDARRAFLVTNGWKPKLAHVLLAEPLPKKFKLAADWWEIWRGIVLWSIWKRRNEHSFRNEPFLPTTVMAISWEDMRRFTETRWLEHRASQKHSSREPTSAEQILADKKFYATWAVQSLDFRILGPALAGHLQPP</sequence>
<dbReference type="InterPro" id="IPR000477">
    <property type="entry name" value="RT_dom"/>
</dbReference>
<proteinExistence type="predicted"/>
<dbReference type="SUPFAM" id="SSF56219">
    <property type="entry name" value="DNase I-like"/>
    <property type="match status" value="1"/>
</dbReference>
<dbReference type="Pfam" id="PF00078">
    <property type="entry name" value="RVT_1"/>
    <property type="match status" value="1"/>
</dbReference>
<dbReference type="SUPFAM" id="SSF56672">
    <property type="entry name" value="DNA/RNA polymerases"/>
    <property type="match status" value="1"/>
</dbReference>
<feature type="domain" description="Reverse transcriptase" evidence="1">
    <location>
        <begin position="490"/>
        <end position="751"/>
    </location>
</feature>